<comment type="caution">
    <text evidence="2">The sequence shown here is derived from an EMBL/GenBank/DDBJ whole genome shotgun (WGS) entry which is preliminary data.</text>
</comment>
<name>A0A917KY56_9ACTN</name>
<gene>
    <name evidence="2" type="ORF">GCM10010121_053690</name>
</gene>
<evidence type="ECO:0000313" key="3">
    <source>
        <dbReference type="Proteomes" id="UP000657574"/>
    </source>
</evidence>
<dbReference type="EMBL" id="BMQA01000020">
    <property type="protein sequence ID" value="GGJ35731.1"/>
    <property type="molecule type" value="Genomic_DNA"/>
</dbReference>
<feature type="region of interest" description="Disordered" evidence="1">
    <location>
        <begin position="1"/>
        <end position="41"/>
    </location>
</feature>
<dbReference type="AlphaFoldDB" id="A0A917KY56"/>
<evidence type="ECO:0000256" key="1">
    <source>
        <dbReference type="SAM" id="MobiDB-lite"/>
    </source>
</evidence>
<protein>
    <submittedName>
        <fullName evidence="2">Uncharacterized protein</fullName>
    </submittedName>
</protein>
<sequence length="149" mass="15225">MSSGGRGAAYRHSRPPLRGLRLLNPRNGTGRPSRLNRGRTAGSVAEFRLQLGGLGGRVRPPPRLAAAQGIGDKGRTVAGQAAQASDPQRAARLTEQAGRLASGARQTADAVGSALSGAVALVALLLPRREAAAAEKPAEEKEPVAGGVR</sequence>
<reference evidence="2" key="2">
    <citation type="submission" date="2020-09" db="EMBL/GenBank/DDBJ databases">
        <authorList>
            <person name="Sun Q."/>
            <person name="Ohkuma M."/>
        </authorList>
    </citation>
    <scope>NUCLEOTIDE SEQUENCE</scope>
    <source>
        <strain evidence="2">JCM 3086</strain>
    </source>
</reference>
<organism evidence="2 3">
    <name type="scientific">Streptomyces brasiliensis</name>
    <dbReference type="NCBI Taxonomy" id="1954"/>
    <lineage>
        <taxon>Bacteria</taxon>
        <taxon>Bacillati</taxon>
        <taxon>Actinomycetota</taxon>
        <taxon>Actinomycetes</taxon>
        <taxon>Kitasatosporales</taxon>
        <taxon>Streptomycetaceae</taxon>
        <taxon>Streptomyces</taxon>
    </lineage>
</organism>
<dbReference type="Proteomes" id="UP000657574">
    <property type="component" value="Unassembled WGS sequence"/>
</dbReference>
<keyword evidence="3" id="KW-1185">Reference proteome</keyword>
<accession>A0A917KY56</accession>
<evidence type="ECO:0000313" key="2">
    <source>
        <dbReference type="EMBL" id="GGJ35731.1"/>
    </source>
</evidence>
<feature type="compositionally biased region" description="Low complexity" evidence="1">
    <location>
        <begin position="16"/>
        <end position="28"/>
    </location>
</feature>
<reference evidence="2" key="1">
    <citation type="journal article" date="2014" name="Int. J. Syst. Evol. Microbiol.">
        <title>Complete genome sequence of Corynebacterium casei LMG S-19264T (=DSM 44701T), isolated from a smear-ripened cheese.</title>
        <authorList>
            <consortium name="US DOE Joint Genome Institute (JGI-PGF)"/>
            <person name="Walter F."/>
            <person name="Albersmeier A."/>
            <person name="Kalinowski J."/>
            <person name="Ruckert C."/>
        </authorList>
    </citation>
    <scope>NUCLEOTIDE SEQUENCE</scope>
    <source>
        <strain evidence="2">JCM 3086</strain>
    </source>
</reference>
<proteinExistence type="predicted"/>